<dbReference type="GO" id="GO:0005886">
    <property type="term" value="C:plasma membrane"/>
    <property type="evidence" value="ECO:0007669"/>
    <property type="project" value="UniProtKB-SubCell"/>
</dbReference>
<dbReference type="AlphaFoldDB" id="H8KQ61"/>
<evidence type="ECO:0000256" key="5">
    <source>
        <dbReference type="ARBA" id="ARBA00022692"/>
    </source>
</evidence>
<dbReference type="EMBL" id="CP003349">
    <property type="protein sequence ID" value="AFD06229.1"/>
    <property type="molecule type" value="Genomic_DNA"/>
</dbReference>
<evidence type="ECO:0000256" key="8">
    <source>
        <dbReference type="ARBA" id="ARBA00045636"/>
    </source>
</evidence>
<feature type="transmembrane region" description="Helical" evidence="9">
    <location>
        <begin position="118"/>
        <end position="138"/>
    </location>
</feature>
<keyword evidence="6 9" id="KW-1133">Transmembrane helix</keyword>
<feature type="transmembrane region" description="Helical" evidence="9">
    <location>
        <begin position="7"/>
        <end position="27"/>
    </location>
</feature>
<feature type="transmembrane region" description="Helical" evidence="9">
    <location>
        <begin position="81"/>
        <end position="106"/>
    </location>
</feature>
<organism evidence="10 11">
    <name type="scientific">Solitalea canadensis (strain ATCC 29591 / DSM 3403 / JCM 21819 / LMG 8368 / NBRC 15130 / NCIMB 12057 / USAM 9D)</name>
    <name type="common">Flexibacter canadensis</name>
    <dbReference type="NCBI Taxonomy" id="929556"/>
    <lineage>
        <taxon>Bacteria</taxon>
        <taxon>Pseudomonadati</taxon>
        <taxon>Bacteroidota</taxon>
        <taxon>Sphingobacteriia</taxon>
        <taxon>Sphingobacteriales</taxon>
        <taxon>Sphingobacteriaceae</taxon>
        <taxon>Solitalea</taxon>
    </lineage>
</organism>
<dbReference type="Proteomes" id="UP000007590">
    <property type="component" value="Chromosome"/>
</dbReference>
<dbReference type="PIRSF" id="PIRSF006060">
    <property type="entry name" value="AA_transporter"/>
    <property type="match status" value="1"/>
</dbReference>
<keyword evidence="7 9" id="KW-0472">Membrane</keyword>
<keyword evidence="11" id="KW-1185">Reference proteome</keyword>
<dbReference type="RefSeq" id="WP_014679456.1">
    <property type="nucleotide sequence ID" value="NC_017770.1"/>
</dbReference>
<keyword evidence="4" id="KW-1003">Cell membrane</keyword>
<comment type="function">
    <text evidence="8">Major component of the acid-resistance (AR) system allowing enteric pathogens to survive the acidic environment in the stomach. Exchanges extracellular arginine for its intracellular decarboxylation product agmatine (Agm) thereby expelling intracellular protons. Probably undergoes several conformational states in order to translocate the substrate across the membrane; keeps the substrate accessible to only 1 side of the membrane at a time by opening and closing 3 membrane-internal gates.</text>
</comment>
<name>H8KQ61_SOLCM</name>
<feature type="transmembrane region" description="Helical" evidence="9">
    <location>
        <begin position="269"/>
        <end position="291"/>
    </location>
</feature>
<feature type="transmembrane region" description="Helical" evidence="9">
    <location>
        <begin position="224"/>
        <end position="249"/>
    </location>
</feature>
<accession>H8KQ61</accession>
<dbReference type="HOGENOM" id="CLU_007946_1_0_10"/>
<reference evidence="10" key="1">
    <citation type="submission" date="2012-02" db="EMBL/GenBank/DDBJ databases">
        <title>The complete genome of Solitalea canadensis DSM 3403.</title>
        <authorList>
            <consortium name="US DOE Joint Genome Institute (JGI-PGF)"/>
            <person name="Lucas S."/>
            <person name="Copeland A."/>
            <person name="Lapidus A."/>
            <person name="Glavina del Rio T."/>
            <person name="Dalin E."/>
            <person name="Tice H."/>
            <person name="Bruce D."/>
            <person name="Goodwin L."/>
            <person name="Pitluck S."/>
            <person name="Peters L."/>
            <person name="Ovchinnikova G."/>
            <person name="Lu M."/>
            <person name="Kyrpides N."/>
            <person name="Mavromatis K."/>
            <person name="Ivanova N."/>
            <person name="Brettin T."/>
            <person name="Detter J.C."/>
            <person name="Han C."/>
            <person name="Larimer F."/>
            <person name="Land M."/>
            <person name="Hauser L."/>
            <person name="Markowitz V."/>
            <person name="Cheng J.-F."/>
            <person name="Hugenholtz P."/>
            <person name="Woyke T."/>
            <person name="Wu D."/>
            <person name="Spring S."/>
            <person name="Schroeder M."/>
            <person name="Kopitz M."/>
            <person name="Brambilla E."/>
            <person name="Klenk H.-P."/>
            <person name="Eisen J.A."/>
        </authorList>
    </citation>
    <scope>NUCLEOTIDE SEQUENCE</scope>
    <source>
        <strain evidence="10">DSM 3403</strain>
    </source>
</reference>
<evidence type="ECO:0000256" key="7">
    <source>
        <dbReference type="ARBA" id="ARBA00023136"/>
    </source>
</evidence>
<dbReference type="Pfam" id="PF13520">
    <property type="entry name" value="AA_permease_2"/>
    <property type="match status" value="1"/>
</dbReference>
<feature type="transmembrane region" description="Helical" evidence="9">
    <location>
        <begin position="383"/>
        <end position="402"/>
    </location>
</feature>
<protein>
    <recommendedName>
        <fullName evidence="3">Arginine/agmatine antiporter</fullName>
    </recommendedName>
</protein>
<dbReference type="eggNOG" id="COG0531">
    <property type="taxonomic scope" value="Bacteria"/>
</dbReference>
<evidence type="ECO:0000256" key="6">
    <source>
        <dbReference type="ARBA" id="ARBA00022989"/>
    </source>
</evidence>
<feature type="transmembrane region" description="Helical" evidence="9">
    <location>
        <begin position="150"/>
        <end position="171"/>
    </location>
</feature>
<feature type="transmembrane region" description="Helical" evidence="9">
    <location>
        <begin position="319"/>
        <end position="337"/>
    </location>
</feature>
<feature type="transmembrane region" description="Helical" evidence="9">
    <location>
        <begin position="408"/>
        <end position="426"/>
    </location>
</feature>
<evidence type="ECO:0000313" key="10">
    <source>
        <dbReference type="EMBL" id="AFD06229.1"/>
    </source>
</evidence>
<dbReference type="STRING" id="929556.Solca_1123"/>
<evidence type="ECO:0000256" key="9">
    <source>
        <dbReference type="SAM" id="Phobius"/>
    </source>
</evidence>
<dbReference type="KEGG" id="scn:Solca_1123"/>
<dbReference type="Gene3D" id="1.20.1740.10">
    <property type="entry name" value="Amino acid/polyamine transporter I"/>
    <property type="match status" value="1"/>
</dbReference>
<sequence length="438" mass="48069">MSDKKIGFLQATALVTGNMIGSGIFLLPTSLAVFGYFSLWGWLISTIGAILLATVFARLSRLMPITGGPYAYTQQAFGKTTGFFVAWGYWICVWTGNAAIVIAFVSNLSPFFPILGKSPVIAAICSIITVWLLTWLNIRGVQKAARFQLITTIFKLLPILLIGTVGFLYFKPENFFIRPLDLKFPDVFFETAALTLWSFLGIESATIPAAHIRNPEKNIPRATITGTLISAVVFVLSCTAVIGILPHHIIINSASPFSDAANAMWGQTFYYVIAATAAIACLGTLNGWILLQGQVAWAAANEKVFPPFFLRTTKNQTPISGLIVSSVLTTLLIFFNYSATLQQQFQNMILLSTLSTLIPYAFCSVAELIILKKRGIAITWRNHKQLIFISAFALIFSIGAIIGTGPKTILYGLLLLALGLPFYFWGYRKSLSIEELTK</sequence>
<evidence type="ECO:0000313" key="11">
    <source>
        <dbReference type="Proteomes" id="UP000007590"/>
    </source>
</evidence>
<dbReference type="PANTHER" id="PTHR42770">
    <property type="entry name" value="AMINO ACID TRANSPORTER-RELATED"/>
    <property type="match status" value="1"/>
</dbReference>
<keyword evidence="5 9" id="KW-0812">Transmembrane</keyword>
<evidence type="ECO:0000256" key="1">
    <source>
        <dbReference type="ARBA" id="ARBA00004651"/>
    </source>
</evidence>
<dbReference type="InterPro" id="IPR050367">
    <property type="entry name" value="APC_superfamily"/>
</dbReference>
<evidence type="ECO:0000256" key="3">
    <source>
        <dbReference type="ARBA" id="ARBA00021069"/>
    </source>
</evidence>
<evidence type="ECO:0000256" key="4">
    <source>
        <dbReference type="ARBA" id="ARBA00022475"/>
    </source>
</evidence>
<feature type="transmembrane region" description="Helical" evidence="9">
    <location>
        <begin position="349"/>
        <end position="371"/>
    </location>
</feature>
<evidence type="ECO:0000256" key="2">
    <source>
        <dbReference type="ARBA" id="ARBA00008220"/>
    </source>
</evidence>
<feature type="transmembrane region" description="Helical" evidence="9">
    <location>
        <begin position="39"/>
        <end position="60"/>
    </location>
</feature>
<comment type="similarity">
    <text evidence="2">Belongs to the amino acid-polyamine-organocation (APC) superfamily. Basic amino acid/polyamine antiporter (APA) (TC 2.A.3.2) family.</text>
</comment>
<dbReference type="GO" id="GO:0022857">
    <property type="term" value="F:transmembrane transporter activity"/>
    <property type="evidence" value="ECO:0007669"/>
    <property type="project" value="InterPro"/>
</dbReference>
<feature type="transmembrane region" description="Helical" evidence="9">
    <location>
        <begin position="191"/>
        <end position="212"/>
    </location>
</feature>
<comment type="subcellular location">
    <subcellularLocation>
        <location evidence="1">Cell membrane</location>
        <topology evidence="1">Multi-pass membrane protein</topology>
    </subcellularLocation>
</comment>
<dbReference type="InterPro" id="IPR002293">
    <property type="entry name" value="AA/rel_permease1"/>
</dbReference>
<gene>
    <name evidence="10" type="ordered locus">Solca_1123</name>
</gene>
<proteinExistence type="inferred from homology"/>
<dbReference type="PANTHER" id="PTHR42770:SF18">
    <property type="entry name" value="ARGININE_AGMATINE ANTIPORTER"/>
    <property type="match status" value="1"/>
</dbReference>
<dbReference type="OrthoDB" id="9806937at2"/>